<comment type="caution">
    <text evidence="1">The sequence shown here is derived from an EMBL/GenBank/DDBJ whole genome shotgun (WGS) entry which is preliminary data.</text>
</comment>
<dbReference type="PANTHER" id="PTHR34213:SF2">
    <property type="entry name" value="NUCLEAR TRANSPORT FACTOR 2 (NTF2) FAMILY PROTEIN"/>
    <property type="match status" value="1"/>
</dbReference>
<keyword evidence="2" id="KW-1185">Reference proteome</keyword>
<dbReference type="HOGENOM" id="CLU_092849_0_0_1"/>
<accession>I2FYQ8</accession>
<reference evidence="1 2" key="1">
    <citation type="journal article" date="2012" name="Plant Cell">
        <title>Genome comparison of barley and maize smut fungi reveals targeted loss of RNA silencing components and species-specific presence of transposable elements.</title>
        <authorList>
            <person name="Laurie J.D."/>
            <person name="Ali S."/>
            <person name="Linning R."/>
            <person name="Mannhaupt G."/>
            <person name="Wong P."/>
            <person name="Gueldener U."/>
            <person name="Muensterkoetter M."/>
            <person name="Moore R."/>
            <person name="Kahmann R."/>
            <person name="Bakkeren G."/>
            <person name="Schirawski J."/>
        </authorList>
    </citation>
    <scope>NUCLEOTIDE SEQUENCE [LARGE SCALE GENOMIC DNA]</scope>
    <source>
        <strain evidence="2">Uh4875-4</strain>
    </source>
</reference>
<dbReference type="PANTHER" id="PTHR34213">
    <property type="entry name" value="NUCLEAR TRANSPORT FACTOR 2 (NTF2) FAMILY PROTEIN"/>
    <property type="match status" value="1"/>
</dbReference>
<dbReference type="Proteomes" id="UP000006174">
    <property type="component" value="Unassembled WGS sequence"/>
</dbReference>
<dbReference type="eggNOG" id="ENOG502S8KX">
    <property type="taxonomic scope" value="Eukaryota"/>
</dbReference>
<dbReference type="AlphaFoldDB" id="I2FYQ8"/>
<proteinExistence type="predicted"/>
<sequence>MQLWPISLLRQQGSTSAITTTTLISLLAGITVAPAAGSALALQPRFIPTLGLAASSAALVSANLPPTYVAAAAPVNVKQKIFRLGKPAADIKRASQALYSTMSSSTTPTLPQSNDFDQYKSTPHIDPTPETAQLVRDAQDLASAKPSPAIFARSWSPSAIFADPICHAEGSRQYLAQWYGVPAAFSESETLAWKLVKQEPGEVQYAQKQRYKVKGLGMTKEIISTVVMERDAGNKITRFEDRWNHKPLGGYIRWPFRRLNALGLPFLVGVPKETKQALNHKDL</sequence>
<gene>
    <name evidence="1" type="ORF">UHOR_05187</name>
</gene>
<evidence type="ECO:0000313" key="2">
    <source>
        <dbReference type="Proteomes" id="UP000006174"/>
    </source>
</evidence>
<dbReference type="OMA" id="ADPICHA"/>
<name>I2FYQ8_USTHO</name>
<dbReference type="STRING" id="1128400.I2FYQ8"/>
<dbReference type="EMBL" id="CAGI01000170">
    <property type="protein sequence ID" value="CCF52051.1"/>
    <property type="molecule type" value="Genomic_DNA"/>
</dbReference>
<protein>
    <submittedName>
        <fullName evidence="1">Uncharacterized protein</fullName>
    </submittedName>
</protein>
<evidence type="ECO:0000313" key="1">
    <source>
        <dbReference type="EMBL" id="CCF52051.1"/>
    </source>
</evidence>
<organism evidence="1 2">
    <name type="scientific">Ustilago hordei</name>
    <name type="common">Barley covered smut fungus</name>
    <dbReference type="NCBI Taxonomy" id="120017"/>
    <lineage>
        <taxon>Eukaryota</taxon>
        <taxon>Fungi</taxon>
        <taxon>Dikarya</taxon>
        <taxon>Basidiomycota</taxon>
        <taxon>Ustilaginomycotina</taxon>
        <taxon>Ustilaginomycetes</taxon>
        <taxon>Ustilaginales</taxon>
        <taxon>Ustilaginaceae</taxon>
        <taxon>Ustilago</taxon>
    </lineage>
</organism>